<dbReference type="PANTHER" id="PTHR11040:SF209">
    <property type="entry name" value="ZIP ZINC TRANSPORTER"/>
    <property type="match status" value="1"/>
</dbReference>
<dbReference type="EMBL" id="CALQ01001560">
    <property type="protein sequence ID" value="CCM18468.1"/>
    <property type="molecule type" value="Genomic_DNA"/>
</dbReference>
<dbReference type="InterPro" id="IPR003689">
    <property type="entry name" value="ZIP"/>
</dbReference>
<feature type="transmembrane region" description="Helical" evidence="5">
    <location>
        <begin position="6"/>
        <end position="29"/>
    </location>
</feature>
<dbReference type="GO" id="GO:0005385">
    <property type="term" value="F:zinc ion transmembrane transporter activity"/>
    <property type="evidence" value="ECO:0007669"/>
    <property type="project" value="TreeGrafter"/>
</dbReference>
<dbReference type="AlphaFoldDB" id="A0A1E1J4G3"/>
<keyword evidence="4 5" id="KW-0472">Membrane</keyword>
<proteinExistence type="predicted"/>
<evidence type="ECO:0000256" key="2">
    <source>
        <dbReference type="ARBA" id="ARBA00022692"/>
    </source>
</evidence>
<sequence length="346" mass="36698">MLLFAVKFFVACWITLMSSVGVWFPIFFVRRPRGERATTLLTAGARGRLLRTTAASATTRLWLSLANMLSAGMLLAMALLHFFPESLEVKSGTSPDSVALCGWMLVGVLIPAVLERSLQGGGAHSHDMVTDSEEEHVHARGSGSSVSASKLLIILMCCHGMTEGLLLGFEKDAAALLSAAAPLSVHKFCDGLVIGVSIAKQIYSETEEEFINDRADSEACARVSYSRNRFWRQLFEGPVGVWLLVTPITMIGLIIFAVLLGGAAPPGARSDLNALPPAAPAERSTASRILPVSILAAVQAIGSGSFVYIGLTILSREELKGMASNAALLAGVGLTGALFHITSGYH</sequence>
<keyword evidence="3 5" id="KW-1133">Transmembrane helix</keyword>
<accession>A0A1E1J4G3</accession>
<dbReference type="GO" id="GO:0016020">
    <property type="term" value="C:membrane"/>
    <property type="evidence" value="ECO:0007669"/>
    <property type="project" value="UniProtKB-SubCell"/>
</dbReference>
<organism evidence="6">
    <name type="scientific">Leishmania guyanensis</name>
    <dbReference type="NCBI Taxonomy" id="5670"/>
    <lineage>
        <taxon>Eukaryota</taxon>
        <taxon>Discoba</taxon>
        <taxon>Euglenozoa</taxon>
        <taxon>Kinetoplastea</taxon>
        <taxon>Metakinetoplastina</taxon>
        <taxon>Trypanosomatida</taxon>
        <taxon>Trypanosomatidae</taxon>
        <taxon>Leishmaniinae</taxon>
        <taxon>Leishmania</taxon>
        <taxon>Leishmania guyanensis species complex</taxon>
    </lineage>
</organism>
<dbReference type="PANTHER" id="PTHR11040">
    <property type="entry name" value="ZINC/IRON TRANSPORTER"/>
    <property type="match status" value="1"/>
</dbReference>
<dbReference type="Pfam" id="PF02535">
    <property type="entry name" value="Zip"/>
    <property type="match status" value="1"/>
</dbReference>
<keyword evidence="2 5" id="KW-0812">Transmembrane</keyword>
<evidence type="ECO:0000256" key="5">
    <source>
        <dbReference type="SAM" id="Phobius"/>
    </source>
</evidence>
<feature type="transmembrane region" description="Helical" evidence="5">
    <location>
        <begin position="61"/>
        <end position="83"/>
    </location>
</feature>
<feature type="transmembrane region" description="Helical" evidence="5">
    <location>
        <begin position="239"/>
        <end position="264"/>
    </location>
</feature>
<evidence type="ECO:0000256" key="3">
    <source>
        <dbReference type="ARBA" id="ARBA00022989"/>
    </source>
</evidence>
<comment type="subcellular location">
    <subcellularLocation>
        <location evidence="1">Membrane</location>
        <topology evidence="1">Multi-pass membrane protein</topology>
    </subcellularLocation>
</comment>
<gene>
    <name evidence="6" type="primary">LgM4147LRVhigh.33.01910.00110</name>
    <name evidence="6" type="ORF">BN36_3359540</name>
</gene>
<protein>
    <submittedName>
        <fullName evidence="6">Uncharacterized protein</fullName>
    </submittedName>
</protein>
<evidence type="ECO:0000256" key="1">
    <source>
        <dbReference type="ARBA" id="ARBA00004141"/>
    </source>
</evidence>
<feature type="transmembrane region" description="Helical" evidence="5">
    <location>
        <begin position="289"/>
        <end position="314"/>
    </location>
</feature>
<evidence type="ECO:0000256" key="4">
    <source>
        <dbReference type="ARBA" id="ARBA00023136"/>
    </source>
</evidence>
<name>A0A1E1J4G3_LEIGU</name>
<reference evidence="6" key="1">
    <citation type="submission" date="2012-08" db="EMBL/GenBank/DDBJ databases">
        <title>Comparative genomics of metastatic and non-metastatic Leishmania guyanensis provides insights into polygenic factors involved in Leishmania RNA virus infection.</title>
        <authorList>
            <person name="Smith D."/>
            <person name="Hertz-Fowler C."/>
            <person name="Martin R."/>
            <person name="Dickens N."/>
            <person name="Fasel N."/>
            <person name="Falquet L."/>
            <person name="Beverley S."/>
            <person name="Zangger H."/>
            <person name="Calderon-Copete S."/>
            <person name="Mottram J."/>
            <person name="Xenarios I."/>
        </authorList>
    </citation>
    <scope>NUCLEOTIDE SEQUENCE</scope>
    <source>
        <strain evidence="6">MHOM/BR/75/M4147/SSU:IR2SAT-LUC</strain>
    </source>
</reference>
<feature type="transmembrane region" description="Helical" evidence="5">
    <location>
        <begin position="95"/>
        <end position="114"/>
    </location>
</feature>
<evidence type="ECO:0000313" key="6">
    <source>
        <dbReference type="EMBL" id="CCM18468.1"/>
    </source>
</evidence>
<feature type="transmembrane region" description="Helical" evidence="5">
    <location>
        <begin position="326"/>
        <end position="345"/>
    </location>
</feature>